<dbReference type="Proteomes" id="UP000806285">
    <property type="component" value="Unassembled WGS sequence"/>
</dbReference>
<dbReference type="Pfam" id="PF00903">
    <property type="entry name" value="Glyoxalase"/>
    <property type="match status" value="1"/>
</dbReference>
<accession>A0ABR9S0U2</accession>
<proteinExistence type="predicted"/>
<dbReference type="Gene3D" id="3.10.180.10">
    <property type="entry name" value="2,3-Dihydroxybiphenyl 1,2-Dioxygenase, domain 1"/>
    <property type="match status" value="1"/>
</dbReference>
<organism evidence="2 3">
    <name type="scientific">Ramlibacter pallidus</name>
    <dbReference type="NCBI Taxonomy" id="2780087"/>
    <lineage>
        <taxon>Bacteria</taxon>
        <taxon>Pseudomonadati</taxon>
        <taxon>Pseudomonadota</taxon>
        <taxon>Betaproteobacteria</taxon>
        <taxon>Burkholderiales</taxon>
        <taxon>Comamonadaceae</taxon>
        <taxon>Ramlibacter</taxon>
    </lineage>
</organism>
<dbReference type="InterPro" id="IPR029068">
    <property type="entry name" value="Glyas_Bleomycin-R_OHBP_Dase"/>
</dbReference>
<gene>
    <name evidence="2" type="ORF">IM787_06125</name>
</gene>
<feature type="domain" description="Glyoxalase/fosfomycin resistance/dioxygenase" evidence="1">
    <location>
        <begin position="18"/>
        <end position="67"/>
    </location>
</feature>
<dbReference type="RefSeq" id="WP_193675758.1">
    <property type="nucleotide sequence ID" value="NZ_JADDIV010000002.1"/>
</dbReference>
<dbReference type="SUPFAM" id="SSF54593">
    <property type="entry name" value="Glyoxalase/Bleomycin resistance protein/Dihydroxybiphenyl dioxygenase"/>
    <property type="match status" value="1"/>
</dbReference>
<evidence type="ECO:0000259" key="1">
    <source>
        <dbReference type="Pfam" id="PF00903"/>
    </source>
</evidence>
<sequence length="139" mass="15231">MNPRARLCPQLPVPVLETADLAASVAWYAGVLGFVVEQRVPGVVAVLRIAGGARLQLWQVPEAEPQDCCIVVEAPTCIFHCHARIASAARTWVSPTPALRAWGAWEFCVPDLHGNQLRFIQWANAGAETEPVRRQGRRA</sequence>
<name>A0ABR9S0U2_9BURK</name>
<dbReference type="EMBL" id="JADDIV010000002">
    <property type="protein sequence ID" value="MBE7367131.1"/>
    <property type="molecule type" value="Genomic_DNA"/>
</dbReference>
<reference evidence="2 3" key="1">
    <citation type="submission" date="2020-10" db="EMBL/GenBank/DDBJ databases">
        <title>Ramlibacter sp. HM2 16S ribosomal RNA gene Genome sequencing and assembly.</title>
        <authorList>
            <person name="Kang M."/>
        </authorList>
    </citation>
    <scope>NUCLEOTIDE SEQUENCE [LARGE SCALE GENOMIC DNA]</scope>
    <source>
        <strain evidence="2 3">HM2</strain>
    </source>
</reference>
<evidence type="ECO:0000313" key="3">
    <source>
        <dbReference type="Proteomes" id="UP000806285"/>
    </source>
</evidence>
<comment type="caution">
    <text evidence="2">The sequence shown here is derived from an EMBL/GenBank/DDBJ whole genome shotgun (WGS) entry which is preliminary data.</text>
</comment>
<evidence type="ECO:0000313" key="2">
    <source>
        <dbReference type="EMBL" id="MBE7367131.1"/>
    </source>
</evidence>
<protein>
    <recommendedName>
        <fullName evidence="1">Glyoxalase/fosfomycin resistance/dioxygenase domain-containing protein</fullName>
    </recommendedName>
</protein>
<keyword evidence="3" id="KW-1185">Reference proteome</keyword>
<dbReference type="InterPro" id="IPR004360">
    <property type="entry name" value="Glyas_Fos-R_dOase_dom"/>
</dbReference>